<evidence type="ECO:0000256" key="2">
    <source>
        <dbReference type="SAM" id="MobiDB-lite"/>
    </source>
</evidence>
<dbReference type="CDD" id="cd00067">
    <property type="entry name" value="GAL4"/>
    <property type="match status" value="1"/>
</dbReference>
<evidence type="ECO:0000259" key="3">
    <source>
        <dbReference type="PROSITE" id="PS50048"/>
    </source>
</evidence>
<dbReference type="Proteomes" id="UP000250140">
    <property type="component" value="Unassembled WGS sequence"/>
</dbReference>
<evidence type="ECO:0000313" key="5">
    <source>
        <dbReference type="Proteomes" id="UP000250140"/>
    </source>
</evidence>
<dbReference type="PANTHER" id="PTHR38791:SF13">
    <property type="entry name" value="ZN(2)-C6 FUNGAL-TYPE DOMAIN-CONTAINING PROTEIN"/>
    <property type="match status" value="1"/>
</dbReference>
<dbReference type="Pfam" id="PF00172">
    <property type="entry name" value="Zn_clus"/>
    <property type="match status" value="1"/>
</dbReference>
<name>A0A8E2ERC9_9PEZI</name>
<reference evidence="4 5" key="1">
    <citation type="journal article" date="2016" name="Nat. Commun.">
        <title>Ectomycorrhizal ecology is imprinted in the genome of the dominant symbiotic fungus Cenococcum geophilum.</title>
        <authorList>
            <consortium name="DOE Joint Genome Institute"/>
            <person name="Peter M."/>
            <person name="Kohler A."/>
            <person name="Ohm R.A."/>
            <person name="Kuo A."/>
            <person name="Krutzmann J."/>
            <person name="Morin E."/>
            <person name="Arend M."/>
            <person name="Barry K.W."/>
            <person name="Binder M."/>
            <person name="Choi C."/>
            <person name="Clum A."/>
            <person name="Copeland A."/>
            <person name="Grisel N."/>
            <person name="Haridas S."/>
            <person name="Kipfer T."/>
            <person name="LaButti K."/>
            <person name="Lindquist E."/>
            <person name="Lipzen A."/>
            <person name="Maire R."/>
            <person name="Meier B."/>
            <person name="Mihaltcheva S."/>
            <person name="Molinier V."/>
            <person name="Murat C."/>
            <person name="Poggeler S."/>
            <person name="Quandt C.A."/>
            <person name="Sperisen C."/>
            <person name="Tritt A."/>
            <person name="Tisserant E."/>
            <person name="Crous P.W."/>
            <person name="Henrissat B."/>
            <person name="Nehls U."/>
            <person name="Egli S."/>
            <person name="Spatafora J.W."/>
            <person name="Grigoriev I.V."/>
            <person name="Martin F.M."/>
        </authorList>
    </citation>
    <scope>NUCLEOTIDE SEQUENCE [LARGE SCALE GENOMIC DNA]</scope>
    <source>
        <strain evidence="4 5">CBS 207.34</strain>
    </source>
</reference>
<dbReference type="InterPro" id="IPR001138">
    <property type="entry name" value="Zn2Cys6_DnaBD"/>
</dbReference>
<sequence>MVYTGKPSRGCQTCKSRRIKCDEARPTCTQCRKSGRTCPGYPDEFDLIFRNENVALERRARKASGSKSASQGSSRPSPSSSSEPGLESSVIFFPDSPGSQYSPETVHQNLILPSDNSLFQAYVWYLGNAVPPALTPSAEAQATAFFFRNFVLLPQQAESMRGFLELLVPLYNKASASSALHLATHAVSLSALGNYPGRQKLLQDASVSYGQALRKVNLALKDPVESKSDETVLAILMFSLYEAIVSTNETVSAWANHVDGAVALTKVRGAEQFKNPQSYQVFRAVRTMMVTSCVQRSKPVEDFPGSHGWMGDEHGEENAANRLTLISIDLPNLRARARTLLSYQKSASTEAGALDLISYAQMVDTNLENWVCTLPPSWSFRTARMVYEMPVDLENAEQWPGPQHVYDDVYIANIINDYRVSRIFCQSVVLGCASWLAPEGNDPRTDSACVTARSVIQQMVDEISASVPFHMSYDMQPMAKELGQDESAAEAVGGYFLVWPLFVAANAETVPKPQRDWLHGRLYHIGREFGLNSAQILVLARRHVLTCGPRFP</sequence>
<dbReference type="PROSITE" id="PS50048">
    <property type="entry name" value="ZN2_CY6_FUNGAL_2"/>
    <property type="match status" value="1"/>
</dbReference>
<keyword evidence="5" id="KW-1185">Reference proteome</keyword>
<dbReference type="Pfam" id="PF11951">
    <property type="entry name" value="Fungal_trans_2"/>
    <property type="match status" value="1"/>
</dbReference>
<dbReference type="InterPro" id="IPR053175">
    <property type="entry name" value="DHMBA_Reg_Transcription_Factor"/>
</dbReference>
<dbReference type="GO" id="GO:0008270">
    <property type="term" value="F:zinc ion binding"/>
    <property type="evidence" value="ECO:0007669"/>
    <property type="project" value="InterPro"/>
</dbReference>
<evidence type="ECO:0000256" key="1">
    <source>
        <dbReference type="ARBA" id="ARBA00023242"/>
    </source>
</evidence>
<dbReference type="InterPro" id="IPR036864">
    <property type="entry name" value="Zn2-C6_fun-type_DNA-bd_sf"/>
</dbReference>
<feature type="region of interest" description="Disordered" evidence="2">
    <location>
        <begin position="59"/>
        <end position="86"/>
    </location>
</feature>
<dbReference type="GO" id="GO:0000981">
    <property type="term" value="F:DNA-binding transcription factor activity, RNA polymerase II-specific"/>
    <property type="evidence" value="ECO:0007669"/>
    <property type="project" value="InterPro"/>
</dbReference>
<feature type="compositionally biased region" description="Low complexity" evidence="2">
    <location>
        <begin position="65"/>
        <end position="86"/>
    </location>
</feature>
<dbReference type="InterPro" id="IPR021858">
    <property type="entry name" value="Fun_TF"/>
</dbReference>
<feature type="domain" description="Zn(2)-C6 fungal-type" evidence="3">
    <location>
        <begin position="10"/>
        <end position="38"/>
    </location>
</feature>
<gene>
    <name evidence="4" type="ORF">AOQ84DRAFT_325964</name>
</gene>
<dbReference type="EMBL" id="KV750740">
    <property type="protein sequence ID" value="OCL03414.1"/>
    <property type="molecule type" value="Genomic_DNA"/>
</dbReference>
<dbReference type="SMART" id="SM00066">
    <property type="entry name" value="GAL4"/>
    <property type="match status" value="1"/>
</dbReference>
<accession>A0A8E2ERC9</accession>
<evidence type="ECO:0000313" key="4">
    <source>
        <dbReference type="EMBL" id="OCL03414.1"/>
    </source>
</evidence>
<dbReference type="SUPFAM" id="SSF57701">
    <property type="entry name" value="Zn2/Cys6 DNA-binding domain"/>
    <property type="match status" value="1"/>
</dbReference>
<keyword evidence="1" id="KW-0539">Nucleus</keyword>
<proteinExistence type="predicted"/>
<organism evidence="4 5">
    <name type="scientific">Glonium stellatum</name>
    <dbReference type="NCBI Taxonomy" id="574774"/>
    <lineage>
        <taxon>Eukaryota</taxon>
        <taxon>Fungi</taxon>
        <taxon>Dikarya</taxon>
        <taxon>Ascomycota</taxon>
        <taxon>Pezizomycotina</taxon>
        <taxon>Dothideomycetes</taxon>
        <taxon>Pleosporomycetidae</taxon>
        <taxon>Gloniales</taxon>
        <taxon>Gloniaceae</taxon>
        <taxon>Glonium</taxon>
    </lineage>
</organism>
<dbReference type="PANTHER" id="PTHR38791">
    <property type="entry name" value="ZN(II)2CYS6 TRANSCRIPTION FACTOR (EUROFUNG)-RELATED-RELATED"/>
    <property type="match status" value="1"/>
</dbReference>
<dbReference type="OrthoDB" id="4491390at2759"/>
<protein>
    <recommendedName>
        <fullName evidence="3">Zn(2)-C6 fungal-type domain-containing protein</fullName>
    </recommendedName>
</protein>
<dbReference type="Gene3D" id="4.10.240.10">
    <property type="entry name" value="Zn(2)-C6 fungal-type DNA-binding domain"/>
    <property type="match status" value="1"/>
</dbReference>
<dbReference type="PROSITE" id="PS00463">
    <property type="entry name" value="ZN2_CY6_FUNGAL_1"/>
    <property type="match status" value="1"/>
</dbReference>
<dbReference type="AlphaFoldDB" id="A0A8E2ERC9"/>